<keyword evidence="4" id="KW-0227">DNA damage</keyword>
<keyword evidence="12" id="KW-1185">Reference proteome</keyword>
<dbReference type="InterPro" id="IPR044125">
    <property type="entry name" value="Adenylation_DNA_ligase_IV"/>
</dbReference>
<feature type="domain" description="ATP-dependent DNA ligase family profile" evidence="9">
    <location>
        <begin position="284"/>
        <end position="409"/>
    </location>
</feature>
<accession>A0A8R1HSW2</accession>
<evidence type="ECO:0000259" key="10">
    <source>
        <dbReference type="PROSITE" id="PS50172"/>
    </source>
</evidence>
<dbReference type="GO" id="GO:0003910">
    <property type="term" value="F:DNA ligase (ATP) activity"/>
    <property type="evidence" value="ECO:0007669"/>
    <property type="project" value="InterPro"/>
</dbReference>
<evidence type="ECO:0000313" key="11">
    <source>
        <dbReference type="EnsemblMetazoa" id="CJA06207.1"/>
    </source>
</evidence>
<dbReference type="InterPro" id="IPR012310">
    <property type="entry name" value="DNA_ligase_ATP-dep_cent"/>
</dbReference>
<keyword evidence="5" id="KW-0067">ATP-binding</keyword>
<evidence type="ECO:0000256" key="6">
    <source>
        <dbReference type="ARBA" id="ARBA00022842"/>
    </source>
</evidence>
<dbReference type="Gene3D" id="1.10.3260.10">
    <property type="entry name" value="DNA ligase, ATP-dependent, N-terminal domain"/>
    <property type="match status" value="1"/>
</dbReference>
<dbReference type="GO" id="GO:0003677">
    <property type="term" value="F:DNA binding"/>
    <property type="evidence" value="ECO:0007669"/>
    <property type="project" value="InterPro"/>
</dbReference>
<evidence type="ECO:0000259" key="9">
    <source>
        <dbReference type="PROSITE" id="PS50160"/>
    </source>
</evidence>
<dbReference type="Proteomes" id="UP000005237">
    <property type="component" value="Unassembled WGS sequence"/>
</dbReference>
<dbReference type="PANTHER" id="PTHR45997">
    <property type="entry name" value="DNA LIGASE 4"/>
    <property type="match status" value="1"/>
</dbReference>
<dbReference type="GO" id="GO:0006310">
    <property type="term" value="P:DNA recombination"/>
    <property type="evidence" value="ECO:0007669"/>
    <property type="project" value="UniProtKB-KW"/>
</dbReference>
<evidence type="ECO:0000256" key="2">
    <source>
        <dbReference type="ARBA" id="ARBA00022723"/>
    </source>
</evidence>
<dbReference type="Gene3D" id="3.40.50.10190">
    <property type="entry name" value="BRCT domain"/>
    <property type="match status" value="1"/>
</dbReference>
<dbReference type="GO" id="GO:0006303">
    <property type="term" value="P:double-strand break repair via nonhomologous end joining"/>
    <property type="evidence" value="ECO:0007669"/>
    <property type="project" value="TreeGrafter"/>
</dbReference>
<dbReference type="EnsemblMetazoa" id="CJA06207.1">
    <property type="protein sequence ID" value="CJA06207.1"/>
    <property type="gene ID" value="WBGene00125411"/>
</dbReference>
<dbReference type="GO" id="GO:0006297">
    <property type="term" value="P:nucleotide-excision repair, DNA gap filling"/>
    <property type="evidence" value="ECO:0007669"/>
    <property type="project" value="TreeGrafter"/>
</dbReference>
<reference evidence="12" key="1">
    <citation type="submission" date="2010-08" db="EMBL/GenBank/DDBJ databases">
        <authorList>
            <consortium name="Caenorhabditis japonica Sequencing Consortium"/>
            <person name="Wilson R.K."/>
        </authorList>
    </citation>
    <scope>NUCLEOTIDE SEQUENCE [LARGE SCALE GENOMIC DNA]</scope>
    <source>
        <strain evidence="12">DF5081</strain>
    </source>
</reference>
<organism evidence="11 12">
    <name type="scientific">Caenorhabditis japonica</name>
    <dbReference type="NCBI Taxonomy" id="281687"/>
    <lineage>
        <taxon>Eukaryota</taxon>
        <taxon>Metazoa</taxon>
        <taxon>Ecdysozoa</taxon>
        <taxon>Nematoda</taxon>
        <taxon>Chromadorea</taxon>
        <taxon>Rhabditida</taxon>
        <taxon>Rhabditina</taxon>
        <taxon>Rhabditomorpha</taxon>
        <taxon>Rhabditoidea</taxon>
        <taxon>Rhabditidae</taxon>
        <taxon>Peloderinae</taxon>
        <taxon>Caenorhabditis</taxon>
    </lineage>
</organism>
<dbReference type="SUPFAM" id="SSF56091">
    <property type="entry name" value="DNA ligase/mRNA capping enzyme, catalytic domain"/>
    <property type="match status" value="1"/>
</dbReference>
<evidence type="ECO:0000256" key="5">
    <source>
        <dbReference type="ARBA" id="ARBA00022840"/>
    </source>
</evidence>
<dbReference type="CDD" id="cd07903">
    <property type="entry name" value="Adenylation_DNA_ligase_IV"/>
    <property type="match status" value="1"/>
</dbReference>
<feature type="domain" description="BRCT" evidence="10">
    <location>
        <begin position="573"/>
        <end position="651"/>
    </location>
</feature>
<keyword evidence="8" id="KW-0234">DNA repair</keyword>
<evidence type="ECO:0000256" key="3">
    <source>
        <dbReference type="ARBA" id="ARBA00022741"/>
    </source>
</evidence>
<dbReference type="FunFam" id="3.30.470.30:FF:000035">
    <property type="entry name" value="CRE-LIG-4 protein"/>
    <property type="match status" value="1"/>
</dbReference>
<proteinExistence type="predicted"/>
<evidence type="ECO:0000256" key="4">
    <source>
        <dbReference type="ARBA" id="ARBA00022763"/>
    </source>
</evidence>
<reference evidence="11" key="2">
    <citation type="submission" date="2022-06" db="UniProtKB">
        <authorList>
            <consortium name="EnsemblMetazoa"/>
        </authorList>
    </citation>
    <scope>IDENTIFICATION</scope>
    <source>
        <strain evidence="11">DF5081</strain>
    </source>
</reference>
<evidence type="ECO:0000256" key="8">
    <source>
        <dbReference type="ARBA" id="ARBA00023204"/>
    </source>
</evidence>
<dbReference type="PANTHER" id="PTHR45997:SF1">
    <property type="entry name" value="DNA LIGASE 4"/>
    <property type="match status" value="1"/>
</dbReference>
<dbReference type="InterPro" id="IPR036420">
    <property type="entry name" value="BRCT_dom_sf"/>
</dbReference>
<dbReference type="AlphaFoldDB" id="A0A8R1HSW2"/>
<dbReference type="GO" id="GO:0005524">
    <property type="term" value="F:ATP binding"/>
    <property type="evidence" value="ECO:0007669"/>
    <property type="project" value="UniProtKB-KW"/>
</dbReference>
<evidence type="ECO:0000256" key="1">
    <source>
        <dbReference type="ARBA" id="ARBA00022598"/>
    </source>
</evidence>
<evidence type="ECO:0000256" key="7">
    <source>
        <dbReference type="ARBA" id="ARBA00023172"/>
    </source>
</evidence>
<keyword evidence="7" id="KW-0233">DNA recombination</keyword>
<keyword evidence="3" id="KW-0547">Nucleotide-binding</keyword>
<keyword evidence="1" id="KW-0436">Ligase</keyword>
<dbReference type="GO" id="GO:0005958">
    <property type="term" value="C:DNA-dependent protein kinase-DNA ligase 4 complex"/>
    <property type="evidence" value="ECO:0007669"/>
    <property type="project" value="TreeGrafter"/>
</dbReference>
<name>A0A8R1HSW2_CAEJA</name>
<dbReference type="InterPro" id="IPR029710">
    <property type="entry name" value="LIG4"/>
</dbReference>
<keyword evidence="2" id="KW-0479">Metal-binding</keyword>
<evidence type="ECO:0000313" key="12">
    <source>
        <dbReference type="Proteomes" id="UP000005237"/>
    </source>
</evidence>
<keyword evidence="6" id="KW-0460">Magnesium</keyword>
<sequence>MSGCETSQLRNVRLRNVSAAKRPAAKCPGAPNEAARQLAEKMAEEYRTENDEFGVLKVGELNDILDFLATGNSMDVPEKREKMSQLVKKCSEDELEWIFLSILKSVESALCSPTNRILDWISPTAHAIWNQTHDLKAVLTGKVVDESLESSGDVDDEHLFKIWTPMLLQKQKRGDWYANIEKHGGSKFFLQTKFDGENVLLHKKGNEYRWFTRNNNDFSKEYGDSSMAIGKLSSRIHSFFSKDCESAIFNCELMLWDKKSKKLCRHNDHSATSDAQVLSFRHVKPDDNQQLTVILFDLLYLNGKPFFGAPLHQRLEMLKIAPLKKERQDTIVVAKHQEGSTKEDIQKFFEEAMAANEEGIVVKRWDSLYLKGQRSASNGWFKLKPSASKDCDLDLALVAVHPRAARNGKTLYRFAAFDEASQKYKICLSCSYGLGDQIREAIRFEYGLLLEDPPEELVSYYGKAPKKIEKGDGGYIDFERWQVIKITSNGVRNGKLVDPVMREWRVDKPVDQINTFEDFSDYATKVQECKLGGNDGEDSDGEEEDVKPDPLKVAKVTRKAIHQSEPVKLKRAKLESSLSGIEVAVLQGTSEAVRRKCEEILKHFDANVVKGITPSTQLCIATAPKPTHPKTAYAISQNKCHVIKFAWLERCNSENVVTPWTDSEAFHEIQGGWRIQGDE</sequence>
<dbReference type="Gene3D" id="3.30.470.30">
    <property type="entry name" value="DNA ligase/mRNA capping enzyme"/>
    <property type="match status" value="1"/>
</dbReference>
<dbReference type="Pfam" id="PF01068">
    <property type="entry name" value="DNA_ligase_A_M"/>
    <property type="match status" value="1"/>
</dbReference>
<dbReference type="InterPro" id="IPR001357">
    <property type="entry name" value="BRCT_dom"/>
</dbReference>
<dbReference type="GO" id="GO:0046872">
    <property type="term" value="F:metal ion binding"/>
    <property type="evidence" value="ECO:0007669"/>
    <property type="project" value="UniProtKB-KW"/>
</dbReference>
<protein>
    <submittedName>
        <fullName evidence="11">Uncharacterized protein</fullName>
    </submittedName>
</protein>
<dbReference type="PROSITE" id="PS50160">
    <property type="entry name" value="DNA_LIGASE_A3"/>
    <property type="match status" value="1"/>
</dbReference>
<dbReference type="GO" id="GO:0032807">
    <property type="term" value="C:DNA ligase IV complex"/>
    <property type="evidence" value="ECO:0007669"/>
    <property type="project" value="TreeGrafter"/>
</dbReference>
<dbReference type="SUPFAM" id="SSF52113">
    <property type="entry name" value="BRCT domain"/>
    <property type="match status" value="1"/>
</dbReference>
<dbReference type="PROSITE" id="PS50172">
    <property type="entry name" value="BRCT"/>
    <property type="match status" value="1"/>
</dbReference>
<dbReference type="InterPro" id="IPR036599">
    <property type="entry name" value="DNA_ligase_N_sf"/>
</dbReference>